<organism evidence="4 5">
    <name type="scientific">Rhodopirellula islandica</name>
    <dbReference type="NCBI Taxonomy" id="595434"/>
    <lineage>
        <taxon>Bacteria</taxon>
        <taxon>Pseudomonadati</taxon>
        <taxon>Planctomycetota</taxon>
        <taxon>Planctomycetia</taxon>
        <taxon>Pirellulales</taxon>
        <taxon>Pirellulaceae</taxon>
        <taxon>Rhodopirellula</taxon>
    </lineage>
</organism>
<dbReference type="PANTHER" id="PTHR42693:SF33">
    <property type="entry name" value="ARYLSULFATASE"/>
    <property type="match status" value="1"/>
</dbReference>
<proteinExistence type="inferred from homology"/>
<protein>
    <submittedName>
        <fullName evidence="4">Choline-sulfatase</fullName>
        <ecNumber evidence="4">3.1.6.6</ecNumber>
    </submittedName>
</protein>
<evidence type="ECO:0000313" key="4">
    <source>
        <dbReference type="EMBL" id="KLU01891.1"/>
    </source>
</evidence>
<comment type="similarity">
    <text evidence="1">Belongs to the sulfatase family.</text>
</comment>
<dbReference type="SUPFAM" id="SSF53649">
    <property type="entry name" value="Alkaline phosphatase-like"/>
    <property type="match status" value="1"/>
</dbReference>
<gene>
    <name evidence="4" type="ORF">RISK_006075</name>
</gene>
<keyword evidence="4" id="KW-0378">Hydrolase</keyword>
<dbReference type="InterPro" id="IPR017850">
    <property type="entry name" value="Alkaline_phosphatase_core_sf"/>
</dbReference>
<dbReference type="EC" id="3.1.6.6" evidence="4"/>
<dbReference type="RefSeq" id="WP_047816977.1">
    <property type="nucleotide sequence ID" value="NZ_LECT01000048.1"/>
</dbReference>
<dbReference type="Proteomes" id="UP000036367">
    <property type="component" value="Unassembled WGS sequence"/>
</dbReference>
<keyword evidence="5" id="KW-1185">Reference proteome</keyword>
<name>A0A0J1B618_RHOIS</name>
<comment type="caution">
    <text evidence="4">The sequence shown here is derived from an EMBL/GenBank/DDBJ whole genome shotgun (WGS) entry which is preliminary data.</text>
</comment>
<dbReference type="GO" id="GO:0004065">
    <property type="term" value="F:arylsulfatase activity"/>
    <property type="evidence" value="ECO:0007669"/>
    <property type="project" value="TreeGrafter"/>
</dbReference>
<dbReference type="PANTHER" id="PTHR42693">
    <property type="entry name" value="ARYLSULFATASE FAMILY MEMBER"/>
    <property type="match status" value="1"/>
</dbReference>
<reference evidence="4" key="1">
    <citation type="submission" date="2015-05" db="EMBL/GenBank/DDBJ databases">
        <title>Permanent draft genome of Rhodopirellula islandicus K833.</title>
        <authorList>
            <person name="Kizina J."/>
            <person name="Richter M."/>
            <person name="Glockner F.O."/>
            <person name="Harder J."/>
        </authorList>
    </citation>
    <scope>NUCLEOTIDE SEQUENCE [LARGE SCALE GENOMIC DNA]</scope>
    <source>
        <strain evidence="4">K833</strain>
    </source>
</reference>
<dbReference type="AlphaFoldDB" id="A0A0J1B618"/>
<evidence type="ECO:0000313" key="5">
    <source>
        <dbReference type="Proteomes" id="UP000036367"/>
    </source>
</evidence>
<dbReference type="STRING" id="595434.RISK_006075"/>
<evidence type="ECO:0000259" key="3">
    <source>
        <dbReference type="Pfam" id="PF00884"/>
    </source>
</evidence>
<feature type="chain" id="PRO_5005247781" evidence="2">
    <location>
        <begin position="31"/>
        <end position="490"/>
    </location>
</feature>
<dbReference type="EMBL" id="LECT01000048">
    <property type="protein sequence ID" value="KLU01891.1"/>
    <property type="molecule type" value="Genomic_DNA"/>
</dbReference>
<dbReference type="Gene3D" id="3.40.720.10">
    <property type="entry name" value="Alkaline Phosphatase, subunit A"/>
    <property type="match status" value="1"/>
</dbReference>
<dbReference type="InterPro" id="IPR050738">
    <property type="entry name" value="Sulfatase"/>
</dbReference>
<feature type="domain" description="Sulfatase N-terminal" evidence="3">
    <location>
        <begin position="43"/>
        <end position="366"/>
    </location>
</feature>
<dbReference type="Pfam" id="PF00884">
    <property type="entry name" value="Sulfatase"/>
    <property type="match status" value="1"/>
</dbReference>
<accession>A0A0J1B618</accession>
<dbReference type="InterPro" id="IPR000917">
    <property type="entry name" value="Sulfatase_N"/>
</dbReference>
<dbReference type="Gene3D" id="3.30.1120.10">
    <property type="match status" value="1"/>
</dbReference>
<dbReference type="OrthoDB" id="9783154at2"/>
<sequence length="490" mass="54955">MIRPHLKFLRQRTPIRSLATCLLLFLNPFATDTAAATVDDKRPNVLLVFIDDMGWEDFSCFGNHDAQTPHIDEMASEGVRFEQFYVNSPICSPSRTAISTGHYPQRWRIGSYLSNRDHNEQRGIAQWLDPKAPMLARSLKQSGYATGHFGKWHMGGQRNVDDAPYITEYGFDESLTNFEGMGPKLLPLTLKPGDEEPGRIWADAERLGDGYRWMQRSEITGGFVDAAIPFIQRAKAKQQPFYINLWPDDVHSPFWPPVDQWADGKRGLYLSVLEEMDRQLGKLFDVIRNDEELRNNTLVLICSDNGPEKDAGSAGPFRGYKTHLYEGGLRSSLIAWGPGLVKRSGEVDRTSVFSAIDLVPTLLDLTSSDHPAGAQFDGESVLSAITGDGGSRTSPLFFRRPPDRDAYYGVSDLPDLAMRKGKWKLLCEYDGSSAELYNLNEDRGETTDVAAAHPNVVQEMSVAVVAWHRSLPNDNGATYRDKPRKKGRPR</sequence>
<dbReference type="GO" id="GO:0047753">
    <property type="term" value="F:choline-sulfatase activity"/>
    <property type="evidence" value="ECO:0007669"/>
    <property type="project" value="UniProtKB-EC"/>
</dbReference>
<evidence type="ECO:0000256" key="1">
    <source>
        <dbReference type="ARBA" id="ARBA00008779"/>
    </source>
</evidence>
<keyword evidence="2" id="KW-0732">Signal</keyword>
<feature type="signal peptide" evidence="2">
    <location>
        <begin position="1"/>
        <end position="30"/>
    </location>
</feature>
<evidence type="ECO:0000256" key="2">
    <source>
        <dbReference type="SAM" id="SignalP"/>
    </source>
</evidence>
<dbReference type="PATRIC" id="fig|595434.4.peg.5773"/>